<evidence type="ECO:0000256" key="2">
    <source>
        <dbReference type="ARBA" id="ARBA00004196"/>
    </source>
</evidence>
<dbReference type="SUPFAM" id="SSF50494">
    <property type="entry name" value="Trypsin-like serine proteases"/>
    <property type="match status" value="1"/>
</dbReference>
<gene>
    <name evidence="17" type="ORF">KP803_16065</name>
</gene>
<keyword evidence="5" id="KW-0645">Protease</keyword>
<feature type="domain" description="PDZ" evidence="16">
    <location>
        <begin position="258"/>
        <end position="349"/>
    </location>
</feature>
<evidence type="ECO:0000313" key="17">
    <source>
        <dbReference type="EMBL" id="MCK6264794.1"/>
    </source>
</evidence>
<evidence type="ECO:0000256" key="15">
    <source>
        <dbReference type="SAM" id="SignalP"/>
    </source>
</evidence>
<organism evidence="17 18">
    <name type="scientific">Vibrio amylolyticus</name>
    <dbReference type="NCBI Taxonomy" id="2847292"/>
    <lineage>
        <taxon>Bacteria</taxon>
        <taxon>Pseudomonadati</taxon>
        <taxon>Pseudomonadota</taxon>
        <taxon>Gammaproteobacteria</taxon>
        <taxon>Vibrionales</taxon>
        <taxon>Vibrionaceae</taxon>
        <taxon>Vibrio</taxon>
    </lineage>
</organism>
<comment type="subcellular location">
    <subcellularLocation>
        <location evidence="2">Cell envelope</location>
    </subcellularLocation>
</comment>
<feature type="signal peptide" evidence="15">
    <location>
        <begin position="1"/>
        <end position="26"/>
    </location>
</feature>
<comment type="similarity">
    <text evidence="3">Belongs to the peptidase S1C family.</text>
</comment>
<evidence type="ECO:0000256" key="6">
    <source>
        <dbReference type="ARBA" id="ARBA00022729"/>
    </source>
</evidence>
<dbReference type="RefSeq" id="WP_248009875.1">
    <property type="nucleotide sequence ID" value="NZ_JAJHVV010000010.1"/>
</dbReference>
<feature type="binding site" evidence="13">
    <location>
        <position position="57"/>
    </location>
    <ligand>
        <name>substrate</name>
    </ligand>
</feature>
<evidence type="ECO:0000256" key="3">
    <source>
        <dbReference type="ARBA" id="ARBA00010541"/>
    </source>
</evidence>
<feature type="active site" description="Charge relay system" evidence="12">
    <location>
        <position position="214"/>
    </location>
</feature>
<dbReference type="InterPro" id="IPR009003">
    <property type="entry name" value="Peptidase_S1_PA"/>
</dbReference>
<keyword evidence="9" id="KW-0720">Serine protease</keyword>
<dbReference type="Gene3D" id="2.30.42.10">
    <property type="match status" value="2"/>
</dbReference>
<dbReference type="SMART" id="SM00228">
    <property type="entry name" value="PDZ"/>
    <property type="match status" value="2"/>
</dbReference>
<evidence type="ECO:0000256" key="9">
    <source>
        <dbReference type="ARBA" id="ARBA00022825"/>
    </source>
</evidence>
<feature type="binding site" evidence="13">
    <location>
        <begin position="212"/>
        <end position="214"/>
    </location>
    <ligand>
        <name>substrate</name>
    </ligand>
</feature>
<dbReference type="PANTHER" id="PTHR22939:SF129">
    <property type="entry name" value="SERINE PROTEASE HTRA2, MITOCHONDRIAL"/>
    <property type="match status" value="1"/>
</dbReference>
<dbReference type="FunFam" id="2.30.42.10:FF:000050">
    <property type="entry name" value="Periplasmic serine endoprotease DegP-like"/>
    <property type="match status" value="1"/>
</dbReference>
<dbReference type="PRINTS" id="PR00834">
    <property type="entry name" value="PROTEASES2C"/>
</dbReference>
<name>A0A9X1XL40_9VIBR</name>
<dbReference type="Proteomes" id="UP001139559">
    <property type="component" value="Unassembled WGS sequence"/>
</dbReference>
<dbReference type="InterPro" id="IPR036034">
    <property type="entry name" value="PDZ_sf"/>
</dbReference>
<proteinExistence type="inferred from homology"/>
<dbReference type="GO" id="GO:0006515">
    <property type="term" value="P:protein quality control for misfolded or incompletely synthesized proteins"/>
    <property type="evidence" value="ECO:0007669"/>
    <property type="project" value="TreeGrafter"/>
</dbReference>
<keyword evidence="18" id="KW-1185">Reference proteome</keyword>
<dbReference type="FunFam" id="2.40.10.10:FF:000001">
    <property type="entry name" value="Periplasmic serine protease DegS"/>
    <property type="match status" value="1"/>
</dbReference>
<feature type="region of interest" description="Disordered" evidence="14">
    <location>
        <begin position="363"/>
        <end position="382"/>
    </location>
</feature>
<evidence type="ECO:0000256" key="11">
    <source>
        <dbReference type="ARBA" id="ARBA00032850"/>
    </source>
</evidence>
<dbReference type="CDD" id="cd23084">
    <property type="entry name" value="cpPDZ2_DegP-like"/>
    <property type="match status" value="1"/>
</dbReference>
<evidence type="ECO:0000256" key="13">
    <source>
        <dbReference type="PIRSR" id="PIRSR611782-2"/>
    </source>
</evidence>
<feature type="active site" description="Charge relay system" evidence="12">
    <location>
        <position position="109"/>
    </location>
</feature>
<dbReference type="CDD" id="cd10839">
    <property type="entry name" value="cpPDZ1_DegP-like"/>
    <property type="match status" value="1"/>
</dbReference>
<keyword evidence="10" id="KW-0346">Stress response</keyword>
<dbReference type="InterPro" id="IPR011782">
    <property type="entry name" value="Pept_S1C_Do"/>
</dbReference>
<feature type="active site" description="Charge relay system" evidence="12">
    <location>
        <position position="139"/>
    </location>
</feature>
<dbReference type="SUPFAM" id="SSF50156">
    <property type="entry name" value="PDZ domain-like"/>
    <property type="match status" value="2"/>
</dbReference>
<evidence type="ECO:0000259" key="16">
    <source>
        <dbReference type="PROSITE" id="PS50106"/>
    </source>
</evidence>
<evidence type="ECO:0000256" key="4">
    <source>
        <dbReference type="ARBA" id="ARBA00013035"/>
    </source>
</evidence>
<dbReference type="EC" id="3.4.21.107" evidence="4"/>
<dbReference type="FunFam" id="2.30.42.10:FF:000037">
    <property type="entry name" value="Periplasmic serine endoprotease DegP-like"/>
    <property type="match status" value="1"/>
</dbReference>
<dbReference type="GO" id="GO:0042597">
    <property type="term" value="C:periplasmic space"/>
    <property type="evidence" value="ECO:0007669"/>
    <property type="project" value="TreeGrafter"/>
</dbReference>
<dbReference type="InterPro" id="IPR001940">
    <property type="entry name" value="Peptidase_S1C"/>
</dbReference>
<dbReference type="Pfam" id="PF13365">
    <property type="entry name" value="Trypsin_2"/>
    <property type="match status" value="1"/>
</dbReference>
<dbReference type="EMBL" id="JAJHVV010000010">
    <property type="protein sequence ID" value="MCK6264794.1"/>
    <property type="molecule type" value="Genomic_DNA"/>
</dbReference>
<evidence type="ECO:0000256" key="1">
    <source>
        <dbReference type="ARBA" id="ARBA00001772"/>
    </source>
</evidence>
<keyword evidence="6 15" id="KW-0732">Signal</keyword>
<sequence>MKKPLLVLTTLTLSLSSIITPLYATAALPISINDQPLPSLAPMLETITPAVVSIAVEGTQVSRQQLPDNFRFFFGPDFPTDQVQERPFRGLGSGVIIDAEEGHIVTNYHVINGADKIRVKLTDGREYDAELVGGDQMSDIALLKLEKAKNLTQINLADSDKLRVGDFTVAIGNPFGLGQTVTSGIVSALGRSGLNLENFENFIQTDAAINSGNSGGALVNLNGELIGINTAILGPNGGNVGIGFAIPANMMKNLTEQIINFGEVKRGMLGVQGGEITSELAEALGYESSRGAFVSQVVPNSAADDAGLLAGDIITSINGKKIDTFSELRAKVATLGAGKEIDLGVIRDRKTLSFSVTLGEQTTSKTSADKLHPGLSGAELTNTTDSDQVEGVKVSNIDEGSSAATYQLQPNDIIIGVNRKRVKNLADFRKIIEQQPGVLALNIQRGDRTIYLVIR</sequence>
<evidence type="ECO:0000256" key="8">
    <source>
        <dbReference type="ARBA" id="ARBA00022801"/>
    </source>
</evidence>
<feature type="binding site" evidence="13">
    <location>
        <begin position="269"/>
        <end position="273"/>
    </location>
    <ligand>
        <name>substrate</name>
    </ligand>
</feature>
<evidence type="ECO:0000256" key="7">
    <source>
        <dbReference type="ARBA" id="ARBA00022737"/>
    </source>
</evidence>
<comment type="catalytic activity">
    <reaction evidence="1">
        <text>Acts on substrates that are at least partially unfolded. The cleavage site P1 residue is normally between a pair of hydrophobic residues, such as Val-|-Val.</text>
        <dbReference type="EC" id="3.4.21.107"/>
    </reaction>
</comment>
<protein>
    <recommendedName>
        <fullName evidence="4">peptidase Do</fullName>
        <ecNumber evidence="4">3.4.21.107</ecNumber>
    </recommendedName>
    <alternativeName>
        <fullName evidence="11">Protease Do</fullName>
    </alternativeName>
</protein>
<feature type="chain" id="PRO_5040823395" description="peptidase Do" evidence="15">
    <location>
        <begin position="27"/>
        <end position="455"/>
    </location>
</feature>
<dbReference type="PANTHER" id="PTHR22939">
    <property type="entry name" value="SERINE PROTEASE FAMILY S1C HTRA-RELATED"/>
    <property type="match status" value="1"/>
</dbReference>
<dbReference type="NCBIfam" id="TIGR02037">
    <property type="entry name" value="degP_htrA_DO"/>
    <property type="match status" value="1"/>
</dbReference>
<evidence type="ECO:0000313" key="18">
    <source>
        <dbReference type="Proteomes" id="UP001139559"/>
    </source>
</evidence>
<evidence type="ECO:0000256" key="14">
    <source>
        <dbReference type="SAM" id="MobiDB-lite"/>
    </source>
</evidence>
<reference evidence="17" key="1">
    <citation type="submission" date="2021-11" db="EMBL/GenBank/DDBJ databases">
        <title>Vibrio ZSDE26 sp. nov. and Vibrio ZSDZ34 sp. nov., isolated from coastal seawater in Qingdao.</title>
        <authorList>
            <person name="Zhang P."/>
        </authorList>
    </citation>
    <scope>NUCLEOTIDE SEQUENCE</scope>
    <source>
        <strain evidence="17">ZSDE26</strain>
    </source>
</reference>
<evidence type="ECO:0000256" key="10">
    <source>
        <dbReference type="ARBA" id="ARBA00023016"/>
    </source>
</evidence>
<keyword evidence="7" id="KW-0677">Repeat</keyword>
<evidence type="ECO:0000256" key="5">
    <source>
        <dbReference type="ARBA" id="ARBA00022670"/>
    </source>
</evidence>
<dbReference type="Pfam" id="PF13180">
    <property type="entry name" value="PDZ_2"/>
    <property type="match status" value="1"/>
</dbReference>
<dbReference type="AlphaFoldDB" id="A0A9X1XL40"/>
<dbReference type="Pfam" id="PF00595">
    <property type="entry name" value="PDZ"/>
    <property type="match status" value="1"/>
</dbReference>
<dbReference type="GO" id="GO:0004252">
    <property type="term" value="F:serine-type endopeptidase activity"/>
    <property type="evidence" value="ECO:0007669"/>
    <property type="project" value="InterPro"/>
</dbReference>
<evidence type="ECO:0000256" key="12">
    <source>
        <dbReference type="PIRSR" id="PIRSR611782-1"/>
    </source>
</evidence>
<feature type="binding site" evidence="13">
    <location>
        <position position="139"/>
    </location>
    <ligand>
        <name>substrate</name>
    </ligand>
</feature>
<dbReference type="PROSITE" id="PS50106">
    <property type="entry name" value="PDZ"/>
    <property type="match status" value="2"/>
</dbReference>
<accession>A0A9X1XL40</accession>
<dbReference type="InterPro" id="IPR001478">
    <property type="entry name" value="PDZ"/>
</dbReference>
<comment type="caution">
    <text evidence="17">The sequence shown here is derived from an EMBL/GenBank/DDBJ whole genome shotgun (WGS) entry which is preliminary data.</text>
</comment>
<feature type="domain" description="PDZ" evidence="16">
    <location>
        <begin position="355"/>
        <end position="447"/>
    </location>
</feature>
<dbReference type="Gene3D" id="2.40.10.120">
    <property type="match status" value="1"/>
</dbReference>
<keyword evidence="8" id="KW-0378">Hydrolase</keyword>
<dbReference type="GO" id="GO:0030313">
    <property type="term" value="C:cell envelope"/>
    <property type="evidence" value="ECO:0007669"/>
    <property type="project" value="UniProtKB-SubCell"/>
</dbReference>
<feature type="binding site" evidence="13">
    <location>
        <position position="109"/>
    </location>
    <ligand>
        <name>substrate</name>
    </ligand>
</feature>
<dbReference type="FunFam" id="2.40.10.120:FF:000001">
    <property type="entry name" value="Periplasmic serine endoprotease DegP-like"/>
    <property type="match status" value="1"/>
</dbReference>